<sequence length="77" mass="8313">YLATLSDNAKVDALRACLIIWVLTRGAVVPRVFQLQASLAMLQQRDSIIMAGTGSGKTLCLLIPMLLRPGSIVMKLS</sequence>
<evidence type="ECO:0000313" key="3">
    <source>
        <dbReference type="Proteomes" id="UP000054538"/>
    </source>
</evidence>
<evidence type="ECO:0000259" key="1">
    <source>
        <dbReference type="Pfam" id="PF00270"/>
    </source>
</evidence>
<reference evidence="2 3" key="1">
    <citation type="submission" date="2014-04" db="EMBL/GenBank/DDBJ databases">
        <authorList>
            <consortium name="DOE Joint Genome Institute"/>
            <person name="Kuo A."/>
            <person name="Kohler A."/>
            <person name="Jargeat P."/>
            <person name="Nagy L.G."/>
            <person name="Floudas D."/>
            <person name="Copeland A."/>
            <person name="Barry K.W."/>
            <person name="Cichocki N."/>
            <person name="Veneault-Fourrey C."/>
            <person name="LaButti K."/>
            <person name="Lindquist E.A."/>
            <person name="Lipzen A."/>
            <person name="Lundell T."/>
            <person name="Morin E."/>
            <person name="Murat C."/>
            <person name="Sun H."/>
            <person name="Tunlid A."/>
            <person name="Henrissat B."/>
            <person name="Grigoriev I.V."/>
            <person name="Hibbett D.S."/>
            <person name="Martin F."/>
            <person name="Nordberg H.P."/>
            <person name="Cantor M.N."/>
            <person name="Hua S.X."/>
        </authorList>
    </citation>
    <scope>NUCLEOTIDE SEQUENCE [LARGE SCALE GENOMIC DNA]</scope>
    <source>
        <strain evidence="2 3">Ve08.2h10</strain>
    </source>
</reference>
<keyword evidence="3" id="KW-1185">Reference proteome</keyword>
<reference evidence="3" key="2">
    <citation type="submission" date="2015-01" db="EMBL/GenBank/DDBJ databases">
        <title>Evolutionary Origins and Diversification of the Mycorrhizal Mutualists.</title>
        <authorList>
            <consortium name="DOE Joint Genome Institute"/>
            <consortium name="Mycorrhizal Genomics Consortium"/>
            <person name="Kohler A."/>
            <person name="Kuo A."/>
            <person name="Nagy L.G."/>
            <person name="Floudas D."/>
            <person name="Copeland A."/>
            <person name="Barry K.W."/>
            <person name="Cichocki N."/>
            <person name="Veneault-Fourrey C."/>
            <person name="LaButti K."/>
            <person name="Lindquist E.A."/>
            <person name="Lipzen A."/>
            <person name="Lundell T."/>
            <person name="Morin E."/>
            <person name="Murat C."/>
            <person name="Riley R."/>
            <person name="Ohm R."/>
            <person name="Sun H."/>
            <person name="Tunlid A."/>
            <person name="Henrissat B."/>
            <person name="Grigoriev I.V."/>
            <person name="Hibbett D.S."/>
            <person name="Martin F."/>
        </authorList>
    </citation>
    <scope>NUCLEOTIDE SEQUENCE [LARGE SCALE GENOMIC DNA]</scope>
    <source>
        <strain evidence="3">Ve08.2h10</strain>
    </source>
</reference>
<dbReference type="EMBL" id="KN825736">
    <property type="protein sequence ID" value="KIK81748.1"/>
    <property type="molecule type" value="Genomic_DNA"/>
</dbReference>
<dbReference type="OrthoDB" id="10261556at2759"/>
<proteinExistence type="predicted"/>
<organism evidence="2 3">
    <name type="scientific">Paxillus rubicundulus Ve08.2h10</name>
    <dbReference type="NCBI Taxonomy" id="930991"/>
    <lineage>
        <taxon>Eukaryota</taxon>
        <taxon>Fungi</taxon>
        <taxon>Dikarya</taxon>
        <taxon>Basidiomycota</taxon>
        <taxon>Agaricomycotina</taxon>
        <taxon>Agaricomycetes</taxon>
        <taxon>Agaricomycetidae</taxon>
        <taxon>Boletales</taxon>
        <taxon>Paxilineae</taxon>
        <taxon>Paxillaceae</taxon>
        <taxon>Paxillus</taxon>
    </lineage>
</organism>
<dbReference type="InterPro" id="IPR011545">
    <property type="entry name" value="DEAD/DEAH_box_helicase_dom"/>
</dbReference>
<dbReference type="GO" id="GO:0003676">
    <property type="term" value="F:nucleic acid binding"/>
    <property type="evidence" value="ECO:0007669"/>
    <property type="project" value="InterPro"/>
</dbReference>
<feature type="non-terminal residue" evidence="2">
    <location>
        <position position="1"/>
    </location>
</feature>
<dbReference type="Proteomes" id="UP000054538">
    <property type="component" value="Unassembled WGS sequence"/>
</dbReference>
<protein>
    <recommendedName>
        <fullName evidence="1">DEAD/DEAH-box helicase domain-containing protein</fullName>
    </recommendedName>
</protein>
<evidence type="ECO:0000313" key="2">
    <source>
        <dbReference type="EMBL" id="KIK81748.1"/>
    </source>
</evidence>
<dbReference type="HOGENOM" id="CLU_127766_1_0_1"/>
<feature type="domain" description="DEAD/DEAH-box helicase" evidence="1">
    <location>
        <begin position="33"/>
        <end position="66"/>
    </location>
</feature>
<dbReference type="InParanoid" id="A0A0D0D130"/>
<feature type="non-terminal residue" evidence="2">
    <location>
        <position position="77"/>
    </location>
</feature>
<dbReference type="Gene3D" id="3.40.50.300">
    <property type="entry name" value="P-loop containing nucleotide triphosphate hydrolases"/>
    <property type="match status" value="1"/>
</dbReference>
<name>A0A0D0D130_9AGAM</name>
<dbReference type="InterPro" id="IPR027417">
    <property type="entry name" value="P-loop_NTPase"/>
</dbReference>
<gene>
    <name evidence="2" type="ORF">PAXRUDRAFT_90563</name>
</gene>
<dbReference type="GO" id="GO:0005524">
    <property type="term" value="F:ATP binding"/>
    <property type="evidence" value="ECO:0007669"/>
    <property type="project" value="InterPro"/>
</dbReference>
<dbReference type="Pfam" id="PF00270">
    <property type="entry name" value="DEAD"/>
    <property type="match status" value="1"/>
</dbReference>
<accession>A0A0D0D130</accession>
<dbReference type="SUPFAM" id="SSF52540">
    <property type="entry name" value="P-loop containing nucleoside triphosphate hydrolases"/>
    <property type="match status" value="1"/>
</dbReference>
<dbReference type="AlphaFoldDB" id="A0A0D0D130"/>